<sequence>MKTSISEVTVKTLNKSMLSICKEFYGPYEKSVEYIREVQDYLTDANISFQPFKILGVYFDNPSEKKPEELRSYQGVLVDTEVEVQPPFFMYDLTGQYLHTKVVGNPQEIVNIAYQSIFQYVEEHKIVPDSPFANQIMSMEGDEFSVELLVRLRE</sequence>
<dbReference type="InterPro" id="IPR011256">
    <property type="entry name" value="Reg_factor_effector_dom_sf"/>
</dbReference>
<dbReference type="AlphaFoldDB" id="A0AAW9S7B2"/>
<dbReference type="RefSeq" id="WP_346820018.1">
    <property type="nucleotide sequence ID" value="NZ_JBDKWZ010000002.1"/>
</dbReference>
<proteinExistence type="predicted"/>
<protein>
    <submittedName>
        <fullName evidence="1">GyrI-like domain-containing protein</fullName>
    </submittedName>
</protein>
<comment type="caution">
    <text evidence="1">The sequence shown here is derived from an EMBL/GenBank/DDBJ whole genome shotgun (WGS) entry which is preliminary data.</text>
</comment>
<name>A0AAW9S7B2_9BACT</name>
<dbReference type="Proteomes" id="UP001403385">
    <property type="component" value="Unassembled WGS sequence"/>
</dbReference>
<organism evidence="1 2">
    <name type="scientific">Rapidithrix thailandica</name>
    <dbReference type="NCBI Taxonomy" id="413964"/>
    <lineage>
        <taxon>Bacteria</taxon>
        <taxon>Pseudomonadati</taxon>
        <taxon>Bacteroidota</taxon>
        <taxon>Cytophagia</taxon>
        <taxon>Cytophagales</taxon>
        <taxon>Flammeovirgaceae</taxon>
        <taxon>Rapidithrix</taxon>
    </lineage>
</organism>
<dbReference type="SUPFAM" id="SSF55136">
    <property type="entry name" value="Probable bacterial effector-binding domain"/>
    <property type="match status" value="1"/>
</dbReference>
<dbReference type="Gene3D" id="3.20.80.10">
    <property type="entry name" value="Regulatory factor, effector binding domain"/>
    <property type="match status" value="1"/>
</dbReference>
<accession>A0AAW9S7B2</accession>
<evidence type="ECO:0000313" key="1">
    <source>
        <dbReference type="EMBL" id="MEN7547233.1"/>
    </source>
</evidence>
<dbReference type="EMBL" id="JBDKWZ010000002">
    <property type="protein sequence ID" value="MEN7547233.1"/>
    <property type="molecule type" value="Genomic_DNA"/>
</dbReference>
<reference evidence="1 2" key="1">
    <citation type="submission" date="2024-04" db="EMBL/GenBank/DDBJ databases">
        <title>Novel genus in family Flammeovirgaceae.</title>
        <authorList>
            <person name="Nguyen T.H."/>
            <person name="Vuong T.Q."/>
            <person name="Le H."/>
            <person name="Kim S.-G."/>
        </authorList>
    </citation>
    <scope>NUCLEOTIDE SEQUENCE [LARGE SCALE GENOMIC DNA]</scope>
    <source>
        <strain evidence="1 2">JCM 23209</strain>
    </source>
</reference>
<keyword evidence="2" id="KW-1185">Reference proteome</keyword>
<gene>
    <name evidence="1" type="ORF">AAG747_04895</name>
</gene>
<evidence type="ECO:0000313" key="2">
    <source>
        <dbReference type="Proteomes" id="UP001403385"/>
    </source>
</evidence>